<comment type="caution">
    <text evidence="6">The sequence shown here is derived from an EMBL/GenBank/DDBJ whole genome shotgun (WGS) entry which is preliminary data.</text>
</comment>
<reference evidence="6 7" key="1">
    <citation type="submission" date="2019-07" db="EMBL/GenBank/DDBJ databases">
        <authorList>
            <person name="Huq M.A."/>
        </authorList>
    </citation>
    <scope>NUCLEOTIDE SEQUENCE [LARGE SCALE GENOMIC DNA]</scope>
    <source>
        <strain evidence="6 7">MAH-19</strain>
    </source>
</reference>
<evidence type="ECO:0000259" key="5">
    <source>
        <dbReference type="Pfam" id="PF01494"/>
    </source>
</evidence>
<sequence length="515" mass="58299">MAAQLLRHGVQPVIIDSKQGPTDQSKALAVQARSLEIYRQMGIVDRALQGGTQANAMVLNQDGKKVSLLSLTDVGRQQTLFPFVHLYQQSKNERLLLDYLTVNCCPVYWDTTLVSLTQTTQQVEVELRSGTEPTTLTCDYVVGADGASSTVRKKLNIPFTGDTYANEFFLADLELNNEELTGTQLELYWGKAGMSAFFPLPERNSYRVIGNLPKASEGKTDLQLAEMLPHLNTLTGMDIKVVHENWFSTYKLHHRMADKFRLQRCFLVGDAAHIHSPVGGQGMNTGLQDAYNLAWKLAGVVNGQLKETVLNSYAAERMPVAKTLLDTTDRLFRFIISTNWFMVFFRKWIMSNASRLIWKSEGFRAAFFKRLSQIGISYRDSIINLNLSNAKNIKAGDRLPYLKVFDEKKQEETDLHEWCSKPGFTLIVLGKLQEFDLFTLAKWITQNYTTGLNFFYLPPSEKNESVFEAFEISEGRKKALIIRPDLHIGFINDVVDIEMMDNYLVNVLGLNKAVS</sequence>
<dbReference type="Gene3D" id="3.40.30.120">
    <property type="match status" value="1"/>
</dbReference>
<accession>A0A556MVG0</accession>
<proteinExistence type="inferred from homology"/>
<evidence type="ECO:0000256" key="2">
    <source>
        <dbReference type="ARBA" id="ARBA00007801"/>
    </source>
</evidence>
<comment type="similarity">
    <text evidence="2">Belongs to the PheA/TfdB FAD monooxygenase family.</text>
</comment>
<dbReference type="InterPro" id="IPR036188">
    <property type="entry name" value="FAD/NAD-bd_sf"/>
</dbReference>
<name>A0A556MVG0_9SPHI</name>
<feature type="domain" description="FAD-binding" evidence="5">
    <location>
        <begin position="2"/>
        <end position="327"/>
    </location>
</feature>
<dbReference type="Gene3D" id="3.50.50.60">
    <property type="entry name" value="FAD/NAD(P)-binding domain"/>
    <property type="match status" value="1"/>
</dbReference>
<dbReference type="AlphaFoldDB" id="A0A556MVG0"/>
<dbReference type="Pfam" id="PF01494">
    <property type="entry name" value="FAD_binding_3"/>
    <property type="match status" value="1"/>
</dbReference>
<dbReference type="GO" id="GO:0071949">
    <property type="term" value="F:FAD binding"/>
    <property type="evidence" value="ECO:0007669"/>
    <property type="project" value="InterPro"/>
</dbReference>
<comment type="cofactor">
    <cofactor evidence="1">
        <name>FAD</name>
        <dbReference type="ChEBI" id="CHEBI:57692"/>
    </cofactor>
</comment>
<dbReference type="InterPro" id="IPR002938">
    <property type="entry name" value="FAD-bd"/>
</dbReference>
<dbReference type="EMBL" id="VLPK01000001">
    <property type="protein sequence ID" value="TSJ43897.1"/>
    <property type="molecule type" value="Genomic_DNA"/>
</dbReference>
<dbReference type="SUPFAM" id="SSF51905">
    <property type="entry name" value="FAD/NAD(P)-binding domain"/>
    <property type="match status" value="1"/>
</dbReference>
<dbReference type="PANTHER" id="PTHR43004:SF19">
    <property type="entry name" value="BINDING MONOOXYGENASE, PUTATIVE (JCVI)-RELATED"/>
    <property type="match status" value="1"/>
</dbReference>
<protein>
    <recommendedName>
        <fullName evidence="5">FAD-binding domain-containing protein</fullName>
    </recommendedName>
</protein>
<evidence type="ECO:0000256" key="4">
    <source>
        <dbReference type="ARBA" id="ARBA00022827"/>
    </source>
</evidence>
<evidence type="ECO:0000256" key="3">
    <source>
        <dbReference type="ARBA" id="ARBA00022630"/>
    </source>
</evidence>
<gene>
    <name evidence="6" type="ORF">FO440_06845</name>
</gene>
<organism evidence="6 7">
    <name type="scientific">Mucilaginibacter corticis</name>
    <dbReference type="NCBI Taxonomy" id="2597670"/>
    <lineage>
        <taxon>Bacteria</taxon>
        <taxon>Pseudomonadati</taxon>
        <taxon>Bacteroidota</taxon>
        <taxon>Sphingobacteriia</taxon>
        <taxon>Sphingobacteriales</taxon>
        <taxon>Sphingobacteriaceae</taxon>
        <taxon>Mucilaginibacter</taxon>
    </lineage>
</organism>
<dbReference type="InterPro" id="IPR050641">
    <property type="entry name" value="RIFMO-like"/>
</dbReference>
<dbReference type="InterPro" id="IPR036249">
    <property type="entry name" value="Thioredoxin-like_sf"/>
</dbReference>
<dbReference type="PRINTS" id="PR00420">
    <property type="entry name" value="RNGMNOXGNASE"/>
</dbReference>
<keyword evidence="3" id="KW-0285">Flavoprotein</keyword>
<dbReference type="Proteomes" id="UP000318733">
    <property type="component" value="Unassembled WGS sequence"/>
</dbReference>
<evidence type="ECO:0000313" key="6">
    <source>
        <dbReference type="EMBL" id="TSJ43897.1"/>
    </source>
</evidence>
<dbReference type="OrthoDB" id="9766816at2"/>
<evidence type="ECO:0000256" key="1">
    <source>
        <dbReference type="ARBA" id="ARBA00001974"/>
    </source>
</evidence>
<dbReference type="GO" id="GO:0016709">
    <property type="term" value="F:oxidoreductase activity, acting on paired donors, with incorporation or reduction of molecular oxygen, NAD(P)H as one donor, and incorporation of one atom of oxygen"/>
    <property type="evidence" value="ECO:0007669"/>
    <property type="project" value="UniProtKB-ARBA"/>
</dbReference>
<dbReference type="PANTHER" id="PTHR43004">
    <property type="entry name" value="TRK SYSTEM POTASSIUM UPTAKE PROTEIN"/>
    <property type="match status" value="1"/>
</dbReference>
<keyword evidence="4" id="KW-0274">FAD</keyword>
<dbReference type="Gene3D" id="3.30.70.2450">
    <property type="match status" value="1"/>
</dbReference>
<dbReference type="SUPFAM" id="SSF52833">
    <property type="entry name" value="Thioredoxin-like"/>
    <property type="match status" value="1"/>
</dbReference>
<evidence type="ECO:0000313" key="7">
    <source>
        <dbReference type="Proteomes" id="UP000318733"/>
    </source>
</evidence>
<keyword evidence="7" id="KW-1185">Reference proteome</keyword>